<name>A0ABR8D554_9NOST</name>
<dbReference type="PROSITE" id="PS51186">
    <property type="entry name" value="GNAT"/>
    <property type="match status" value="1"/>
</dbReference>
<dbReference type="Proteomes" id="UP000661112">
    <property type="component" value="Unassembled WGS sequence"/>
</dbReference>
<evidence type="ECO:0000313" key="2">
    <source>
        <dbReference type="EMBL" id="MBD2501367.1"/>
    </source>
</evidence>
<dbReference type="SUPFAM" id="SSF55729">
    <property type="entry name" value="Acyl-CoA N-acyltransferases (Nat)"/>
    <property type="match status" value="1"/>
</dbReference>
<reference evidence="2 3" key="1">
    <citation type="journal article" date="2020" name="ISME J.">
        <title>Comparative genomics reveals insights into cyanobacterial evolution and habitat adaptation.</title>
        <authorList>
            <person name="Chen M.Y."/>
            <person name="Teng W.K."/>
            <person name="Zhao L."/>
            <person name="Hu C.X."/>
            <person name="Zhou Y.K."/>
            <person name="Han B.P."/>
            <person name="Song L.R."/>
            <person name="Shu W.S."/>
        </authorList>
    </citation>
    <scope>NUCLEOTIDE SEQUENCE [LARGE SCALE GENOMIC DNA]</scope>
    <source>
        <strain evidence="2 3">FACHB-119</strain>
    </source>
</reference>
<dbReference type="InterPro" id="IPR000182">
    <property type="entry name" value="GNAT_dom"/>
</dbReference>
<evidence type="ECO:0000313" key="3">
    <source>
        <dbReference type="Proteomes" id="UP000661112"/>
    </source>
</evidence>
<proteinExistence type="predicted"/>
<comment type="caution">
    <text evidence="2">The sequence shown here is derived from an EMBL/GenBank/DDBJ whole genome shotgun (WGS) entry which is preliminary data.</text>
</comment>
<evidence type="ECO:0000259" key="1">
    <source>
        <dbReference type="PROSITE" id="PS51186"/>
    </source>
</evidence>
<dbReference type="Gene3D" id="3.40.630.30">
    <property type="match status" value="1"/>
</dbReference>
<accession>A0ABR8D554</accession>
<dbReference type="Pfam" id="PF13673">
    <property type="entry name" value="Acetyltransf_10"/>
    <property type="match status" value="1"/>
</dbReference>
<sequence>MVKESSIKIEEIDNTSSHLDTVKELWRLNSATLGFFPKGAFAERAKKRQILVALDPEAGCVGYLLYRESYDRITIVHLCVNKEHQNKKVARLLVKHLKQITQEKYRGIGLHCRRDYDLASMWSRLGFVYQYDKEGRGKDKKKLEFWWFDHGHPDIFSNIHIDKVESKLCIIIDASIFFDLYMNEDINSEESKVLLADWLDSEVEICLTDEIFNYINLIPDDKERESQRQIAKRFLILPTPSENLDELIQVIQSFLIQKNRDFSDFDVRHLARTIASESHIFVTNNPVMLNVADKIYDRFRLSVLTPHELLTQLDELHNKPDYQPVRLAGTLLQQILVQKGQEDLLTNYFICINQGETRTEFQQRLRRFLTESEKFDCYVVMENQNQPLALFVYGKHKKDELEIPLIRVSKSQLSGTLARHLIFQSILRSAHENRHSTKITDLKLDETITSAIQEDNFVRVQNGWLKINLAVVETVSQLSIRLANLASNLGQEYNFCLQIANNLNLNNCMKDVQLSANIEKFFFPLKIIDTEIPNFIIPIKAEFAKDLFDYDLAKQTLFGSKIELAFNREAVYYRSVKNSRGLKAPCRVLWYVSPSKHGKYCGVSAIRACSFVDEIIIDEPKNLYQRFQRLGIYKFEDILAINLDDGNIMAIRFSNTELFNYPIELRQIREVINSKESFQSAYKINSELFIELYNLGYTNK</sequence>
<dbReference type="CDD" id="cd04301">
    <property type="entry name" value="NAT_SF"/>
    <property type="match status" value="1"/>
</dbReference>
<dbReference type="EMBL" id="JACJSG010000014">
    <property type="protein sequence ID" value="MBD2501367.1"/>
    <property type="molecule type" value="Genomic_DNA"/>
</dbReference>
<feature type="domain" description="N-acetyltransferase" evidence="1">
    <location>
        <begin position="7"/>
        <end position="144"/>
    </location>
</feature>
<keyword evidence="3" id="KW-1185">Reference proteome</keyword>
<dbReference type="RefSeq" id="WP_190472026.1">
    <property type="nucleotide sequence ID" value="NZ_JACJSG010000014.1"/>
</dbReference>
<gene>
    <name evidence="2" type="ORF">H6G83_12280</name>
</gene>
<protein>
    <submittedName>
        <fullName evidence="2">GNAT family N-acetyltransferase</fullName>
    </submittedName>
</protein>
<organism evidence="2 3">
    <name type="scientific">Anabaena azotica FACHB-119</name>
    <dbReference type="NCBI Taxonomy" id="947527"/>
    <lineage>
        <taxon>Bacteria</taxon>
        <taxon>Bacillati</taxon>
        <taxon>Cyanobacteriota</taxon>
        <taxon>Cyanophyceae</taxon>
        <taxon>Nostocales</taxon>
        <taxon>Nostocaceae</taxon>
        <taxon>Anabaena</taxon>
        <taxon>Anabaena azotica</taxon>
    </lineage>
</organism>
<dbReference type="InterPro" id="IPR016181">
    <property type="entry name" value="Acyl_CoA_acyltransferase"/>
</dbReference>